<keyword evidence="1" id="KW-0433">Leucine-rich repeat</keyword>
<reference evidence="3 4" key="1">
    <citation type="journal article" date="2011" name="Cell">
        <title>The monarch butterfly genome yields insights into long-distance migration.</title>
        <authorList>
            <person name="Zhan S."/>
            <person name="Merlin C."/>
            <person name="Boore J.L."/>
            <person name="Reppert S.M."/>
        </authorList>
    </citation>
    <scope>NUCLEOTIDE SEQUENCE [LARGE SCALE GENOMIC DNA]</scope>
    <source>
        <strain evidence="3">F-2</strain>
    </source>
</reference>
<dbReference type="SUPFAM" id="SSF52058">
    <property type="entry name" value="L domain-like"/>
    <property type="match status" value="2"/>
</dbReference>
<protein>
    <submittedName>
        <fullName evidence="3">Uncharacterized protein</fullName>
    </submittedName>
</protein>
<dbReference type="EMBL" id="AGBW02011173">
    <property type="protein sequence ID" value="OWR47104.1"/>
    <property type="molecule type" value="Genomic_DNA"/>
</dbReference>
<organism evidence="3 4">
    <name type="scientific">Danaus plexippus plexippus</name>
    <dbReference type="NCBI Taxonomy" id="278856"/>
    <lineage>
        <taxon>Eukaryota</taxon>
        <taxon>Metazoa</taxon>
        <taxon>Ecdysozoa</taxon>
        <taxon>Arthropoda</taxon>
        <taxon>Hexapoda</taxon>
        <taxon>Insecta</taxon>
        <taxon>Pterygota</taxon>
        <taxon>Neoptera</taxon>
        <taxon>Endopterygota</taxon>
        <taxon>Lepidoptera</taxon>
        <taxon>Glossata</taxon>
        <taxon>Ditrysia</taxon>
        <taxon>Papilionoidea</taxon>
        <taxon>Nymphalidae</taxon>
        <taxon>Danainae</taxon>
        <taxon>Danaini</taxon>
        <taxon>Danaina</taxon>
        <taxon>Danaus</taxon>
        <taxon>Danaus</taxon>
    </lineage>
</organism>
<dbReference type="InterPro" id="IPR032675">
    <property type="entry name" value="LRR_dom_sf"/>
</dbReference>
<accession>A0A212F082</accession>
<gene>
    <name evidence="3" type="ORF">KGM_202899</name>
</gene>
<dbReference type="Gene3D" id="3.80.10.10">
    <property type="entry name" value="Ribonuclease Inhibitor"/>
    <property type="match status" value="5"/>
</dbReference>
<proteinExistence type="predicted"/>
<sequence>MSVIVLPDKSSSVATDFLVCVSCPASSIMAFDGNIPMSCMDLLLWCYEPNYKVHCDSQFDTFADLSNENRGVTTYLAYLYGFECILSGNCESVLNNATCSFEVTCFGDFSEIVTEIFDNAGRCPATAFNVNNGHYYVPITLIYKSSIFFQSLINDGSFFIYVVRTLDLSGNNFDFQPTISTMYGLNSLNLSHNDISNAQLFNHEYELPNLRDIDLSHNAISNLDVTDSSSDYWFDNLIKINLSYNNIIKIPYQFFKYFKVLTTLDLSYNNISIVTSDTFEGISGLKYLNISSNKIIDINTSLFRFVQLIELNLSYNQISNVNKNNFDQLYELRELDISNNFIENIDDIVFVDVMPNLAIINVKYNRIRTLRKNLFLDLNNLKEIDFSYNNITYLPKNMFLRRNITFFSIKGNNLSGPLEKGLFEGMDSIPILDISHQSIRSVEDYTFFGLTKLTQLLLNDNRISNLTKNCFLSLQTLQRIDLSNNFIIRIDFVKSDLLSLQYFAVSNNLVEKIDVTDFFYLHKLQYLDLSRNNISKVYPKTFQMLSSLENLYLSKNPLVGSLDENTFDGLYSVPLLDLSDVSFNSIGDLEMARFDELPNLSELIVDHNRISEIDVNDLQRTGLRKLSIGDNPLPCNKLKELKDIGGPMLEITGLRYVYSKDESFKGVGSTPIIQTNLNNDTNDLSKLREELANSIVIEKEKMLAEIERKERMMNNLND</sequence>
<evidence type="ECO:0000313" key="4">
    <source>
        <dbReference type="Proteomes" id="UP000007151"/>
    </source>
</evidence>
<dbReference type="SMART" id="SM00369">
    <property type="entry name" value="LRR_TYP"/>
    <property type="match status" value="12"/>
</dbReference>
<dbReference type="AlphaFoldDB" id="A0A212F082"/>
<comment type="caution">
    <text evidence="3">The sequence shown here is derived from an EMBL/GenBank/DDBJ whole genome shotgun (WGS) entry which is preliminary data.</text>
</comment>
<dbReference type="InterPro" id="IPR003591">
    <property type="entry name" value="Leu-rich_rpt_typical-subtyp"/>
</dbReference>
<dbReference type="InParanoid" id="A0A212F082"/>
<evidence type="ECO:0000256" key="2">
    <source>
        <dbReference type="ARBA" id="ARBA00022737"/>
    </source>
</evidence>
<dbReference type="PANTHER" id="PTHR45617:SF159">
    <property type="entry name" value="CAPRICIOUS, ISOFORM E"/>
    <property type="match status" value="1"/>
</dbReference>
<dbReference type="KEGG" id="dpl:KGM_202899"/>
<evidence type="ECO:0000313" key="3">
    <source>
        <dbReference type="EMBL" id="OWR47104.1"/>
    </source>
</evidence>
<dbReference type="STRING" id="278856.A0A212F082"/>
<dbReference type="PROSITE" id="PS51450">
    <property type="entry name" value="LRR"/>
    <property type="match status" value="6"/>
</dbReference>
<dbReference type="Pfam" id="PF13855">
    <property type="entry name" value="LRR_8"/>
    <property type="match status" value="4"/>
</dbReference>
<dbReference type="Proteomes" id="UP000007151">
    <property type="component" value="Unassembled WGS sequence"/>
</dbReference>
<dbReference type="InterPro" id="IPR001611">
    <property type="entry name" value="Leu-rich_rpt"/>
</dbReference>
<evidence type="ECO:0000256" key="1">
    <source>
        <dbReference type="ARBA" id="ARBA00022614"/>
    </source>
</evidence>
<keyword evidence="4" id="KW-1185">Reference proteome</keyword>
<name>A0A212F082_DANPL</name>
<dbReference type="PANTHER" id="PTHR45617">
    <property type="entry name" value="LEUCINE RICH REPEAT FAMILY PROTEIN"/>
    <property type="match status" value="1"/>
</dbReference>
<dbReference type="SMART" id="SM00365">
    <property type="entry name" value="LRR_SD22"/>
    <property type="match status" value="8"/>
</dbReference>
<keyword evidence="2" id="KW-0677">Repeat</keyword>